<organism evidence="2 4">
    <name type="scientific">Paraburkholderia fungorum</name>
    <dbReference type="NCBI Taxonomy" id="134537"/>
    <lineage>
        <taxon>Bacteria</taxon>
        <taxon>Pseudomonadati</taxon>
        <taxon>Pseudomonadota</taxon>
        <taxon>Betaproteobacteria</taxon>
        <taxon>Burkholderiales</taxon>
        <taxon>Burkholderiaceae</taxon>
        <taxon>Paraburkholderia</taxon>
    </lineage>
</organism>
<evidence type="ECO:0000313" key="4">
    <source>
        <dbReference type="Proteomes" id="UP001246473"/>
    </source>
</evidence>
<evidence type="ECO:0000313" key="3">
    <source>
        <dbReference type="Proteomes" id="UP000518681"/>
    </source>
</evidence>
<dbReference type="Proteomes" id="UP000518681">
    <property type="component" value="Unassembled WGS sequence"/>
</dbReference>
<accession>A0AAP1KSZ4</accession>
<name>A0AAP1KSZ4_9BURK</name>
<dbReference type="Proteomes" id="UP001246473">
    <property type="component" value="Unassembled WGS sequence"/>
</dbReference>
<sequence>MRMQESLVSMDEGAAQLRLSGPLSEWLFSSKFWSDFNAKHGTMFDQFEEDEADVTVVNAVVEALDGRIRALRELDACNVEFVYRWASEHKPLTTSVPRELLLSELARFRDFLVDAVAKNRCVTFSL</sequence>
<dbReference type="EMBL" id="JANSLM010000007">
    <property type="protein sequence ID" value="MDT8839785.1"/>
    <property type="molecule type" value="Genomic_DNA"/>
</dbReference>
<protein>
    <submittedName>
        <fullName evidence="2">Uncharacterized protein</fullName>
    </submittedName>
</protein>
<comment type="caution">
    <text evidence="2">The sequence shown here is derived from an EMBL/GenBank/DDBJ whole genome shotgun (WGS) entry which is preliminary data.</text>
</comment>
<dbReference type="AlphaFoldDB" id="A0AAP1KSZ4"/>
<evidence type="ECO:0000313" key="1">
    <source>
        <dbReference type="EMBL" id="MBB6201691.1"/>
    </source>
</evidence>
<proteinExistence type="predicted"/>
<evidence type="ECO:0000313" key="2">
    <source>
        <dbReference type="EMBL" id="MDT8839785.1"/>
    </source>
</evidence>
<dbReference type="EMBL" id="JACIIK010000004">
    <property type="protein sequence ID" value="MBB6201691.1"/>
    <property type="molecule type" value="Genomic_DNA"/>
</dbReference>
<dbReference type="RefSeq" id="WP_106352236.1">
    <property type="nucleotide sequence ID" value="NZ_CAKZHR010000067.1"/>
</dbReference>
<reference evidence="2" key="2">
    <citation type="submission" date="2022-08" db="EMBL/GenBank/DDBJ databases">
        <authorList>
            <person name="Kim S.-J."/>
        </authorList>
    </citation>
    <scope>NUCLEOTIDE SEQUENCE</scope>
    <source>
        <strain evidence="2">KJ</strain>
    </source>
</reference>
<gene>
    <name evidence="1" type="ORF">GGD69_002544</name>
    <name evidence="2" type="ORF">ParKJ_20365</name>
</gene>
<reference evidence="1 3" key="1">
    <citation type="submission" date="2020-08" db="EMBL/GenBank/DDBJ databases">
        <title>Genomic Encyclopedia of Type Strains, Phase IV (KMG-V): Genome sequencing to study the core and pangenomes of soil and plant-associated prokaryotes.</title>
        <authorList>
            <person name="Whitman W."/>
        </authorList>
    </citation>
    <scope>NUCLEOTIDE SEQUENCE [LARGE SCALE GENOMIC DNA]</scope>
    <source>
        <strain evidence="1 3">SEMIA 4013</strain>
    </source>
</reference>